<accession>A0A177B5T7</accession>
<feature type="transmembrane region" description="Helical" evidence="1">
    <location>
        <begin position="314"/>
        <end position="335"/>
    </location>
</feature>
<sequence length="353" mass="42310">MRKTCKLGLIIFSILFLYKIFNFHNKKETKTTDKPYIPIRYIKHQFKNYENFNLKDYIEVNFTKSKLILTCTGENIKTMLKKLNLKFIKLQDLKKSEIKKFGKDYKIIKHVKLHYLKSIVIIDENNCIYVNALSAILQSYRYFCELFKVCDLKSPKFYIIVIKKKSNFKFNYKSRLFYKNKKFQGKIINGSQLDENCLNCFIKKSPNVDQIANVKLKYMNESIIKYILVKSKIFKHNSSFFLPIYENISVYSLCASPKCWKIRFLIVQIIQRLQFLPLQYFKQNYLMVDVDDVFSNDVKSRFAGKNVKFSFTKFFIVNSIIHTLFILFNFSNFLYEKSKYIKPFRHNPILPLF</sequence>
<comment type="caution">
    <text evidence="2">The sequence shown here is derived from an EMBL/GenBank/DDBJ whole genome shotgun (WGS) entry which is preliminary data.</text>
</comment>
<evidence type="ECO:0000256" key="1">
    <source>
        <dbReference type="SAM" id="Phobius"/>
    </source>
</evidence>
<keyword evidence="1" id="KW-0472">Membrane</keyword>
<keyword evidence="1" id="KW-1133">Transmembrane helix</keyword>
<reference evidence="2 3" key="1">
    <citation type="submission" date="2016-04" db="EMBL/GenBank/DDBJ databases">
        <title>The genome of Intoshia linei affirms orthonectids as highly simplified spiralians.</title>
        <authorList>
            <person name="Mikhailov K.V."/>
            <person name="Slusarev G.S."/>
            <person name="Nikitin M.A."/>
            <person name="Logacheva M.D."/>
            <person name="Penin A."/>
            <person name="Aleoshin V."/>
            <person name="Panchin Y.V."/>
        </authorList>
    </citation>
    <scope>NUCLEOTIDE SEQUENCE [LARGE SCALE GENOMIC DNA]</scope>
    <source>
        <strain evidence="2">Intl2013</strain>
        <tissue evidence="2">Whole animal</tissue>
    </source>
</reference>
<dbReference type="EMBL" id="LWCA01000359">
    <property type="protein sequence ID" value="OAF68951.1"/>
    <property type="molecule type" value="Genomic_DNA"/>
</dbReference>
<dbReference type="AlphaFoldDB" id="A0A177B5T7"/>
<evidence type="ECO:0000313" key="2">
    <source>
        <dbReference type="EMBL" id="OAF68951.1"/>
    </source>
</evidence>
<gene>
    <name evidence="2" type="ORF">A3Q56_03309</name>
</gene>
<organism evidence="2 3">
    <name type="scientific">Intoshia linei</name>
    <dbReference type="NCBI Taxonomy" id="1819745"/>
    <lineage>
        <taxon>Eukaryota</taxon>
        <taxon>Metazoa</taxon>
        <taxon>Spiralia</taxon>
        <taxon>Lophotrochozoa</taxon>
        <taxon>Mesozoa</taxon>
        <taxon>Orthonectida</taxon>
        <taxon>Rhopaluridae</taxon>
        <taxon>Intoshia</taxon>
    </lineage>
</organism>
<evidence type="ECO:0000313" key="3">
    <source>
        <dbReference type="Proteomes" id="UP000078046"/>
    </source>
</evidence>
<dbReference type="Proteomes" id="UP000078046">
    <property type="component" value="Unassembled WGS sequence"/>
</dbReference>
<keyword evidence="3" id="KW-1185">Reference proteome</keyword>
<keyword evidence="1" id="KW-0812">Transmembrane</keyword>
<protein>
    <submittedName>
        <fullName evidence="2">Uncharacterized protein</fullName>
    </submittedName>
</protein>
<proteinExistence type="predicted"/>
<name>A0A177B5T7_9BILA</name>